<dbReference type="EMBL" id="LR796419">
    <property type="protein sequence ID" value="CAB4142864.1"/>
    <property type="molecule type" value="Genomic_DNA"/>
</dbReference>
<name>A0A6J5M863_9CAUD</name>
<feature type="region of interest" description="Disordered" evidence="1">
    <location>
        <begin position="67"/>
        <end position="89"/>
    </location>
</feature>
<accession>A0A6J5M863</accession>
<evidence type="ECO:0000256" key="1">
    <source>
        <dbReference type="SAM" id="MobiDB-lite"/>
    </source>
</evidence>
<reference evidence="2" key="1">
    <citation type="submission" date="2020-04" db="EMBL/GenBank/DDBJ databases">
        <authorList>
            <person name="Chiriac C."/>
            <person name="Salcher M."/>
            <person name="Ghai R."/>
            <person name="Kavagutti S V."/>
        </authorList>
    </citation>
    <scope>NUCLEOTIDE SEQUENCE</scope>
</reference>
<evidence type="ECO:0000313" key="2">
    <source>
        <dbReference type="EMBL" id="CAB4142864.1"/>
    </source>
</evidence>
<protein>
    <submittedName>
        <fullName evidence="2">Uncharacterized protein</fullName>
    </submittedName>
</protein>
<evidence type="ECO:0000313" key="3">
    <source>
        <dbReference type="EMBL" id="CAB4211785.1"/>
    </source>
</evidence>
<feature type="compositionally biased region" description="Low complexity" evidence="1">
    <location>
        <begin position="67"/>
        <end position="79"/>
    </location>
</feature>
<organism evidence="2">
    <name type="scientific">uncultured Caudovirales phage</name>
    <dbReference type="NCBI Taxonomy" id="2100421"/>
    <lineage>
        <taxon>Viruses</taxon>
        <taxon>Duplodnaviria</taxon>
        <taxon>Heunggongvirae</taxon>
        <taxon>Uroviricota</taxon>
        <taxon>Caudoviricetes</taxon>
        <taxon>Peduoviridae</taxon>
        <taxon>Maltschvirus</taxon>
        <taxon>Maltschvirus maltsch</taxon>
    </lineage>
</organism>
<gene>
    <name evidence="3" type="ORF">UFOVP1414_20</name>
    <name evidence="2" type="ORF">UFOVP442_57</name>
</gene>
<proteinExistence type="predicted"/>
<dbReference type="EMBL" id="LR797380">
    <property type="protein sequence ID" value="CAB4211785.1"/>
    <property type="molecule type" value="Genomic_DNA"/>
</dbReference>
<sequence>MRTFTIQQIENLTEAQIELMSGGELAASYNALAQKFGVGTIKKFTDRPTGIKRLLAIVNAAKAAAAKNASKSAKPAKSAAKAERKASVSGTIQQLIVAGKSNVEIWGIIQPQFGLDESKKYYPAWNRSMMVRKGLTPQASA</sequence>